<evidence type="ECO:0000313" key="3">
    <source>
        <dbReference type="Proteomes" id="UP000092666"/>
    </source>
</evidence>
<dbReference type="AlphaFoldDB" id="A0A1B9GV45"/>
<proteinExistence type="predicted"/>
<gene>
    <name evidence="2" type="ORF">I316_03418</name>
</gene>
<feature type="compositionally biased region" description="Basic and acidic residues" evidence="1">
    <location>
        <begin position="30"/>
        <end position="40"/>
    </location>
</feature>
<protein>
    <submittedName>
        <fullName evidence="2">Uncharacterized protein</fullName>
    </submittedName>
</protein>
<keyword evidence="3" id="KW-1185">Reference proteome</keyword>
<reference evidence="2 3" key="1">
    <citation type="submission" date="2013-07" db="EMBL/GenBank/DDBJ databases">
        <title>The Genome Sequence of Cryptococcus heveanensis BCC8398.</title>
        <authorList>
            <consortium name="The Broad Institute Genome Sequencing Platform"/>
            <person name="Cuomo C."/>
            <person name="Litvintseva A."/>
            <person name="Chen Y."/>
            <person name="Heitman J."/>
            <person name="Sun S."/>
            <person name="Springer D."/>
            <person name="Dromer F."/>
            <person name="Young S.K."/>
            <person name="Zeng Q."/>
            <person name="Gargeya S."/>
            <person name="Fitzgerald M."/>
            <person name="Abouelleil A."/>
            <person name="Alvarado L."/>
            <person name="Berlin A.M."/>
            <person name="Chapman S.B."/>
            <person name="Dewar J."/>
            <person name="Goldberg J."/>
            <person name="Griggs A."/>
            <person name="Gujja S."/>
            <person name="Hansen M."/>
            <person name="Howarth C."/>
            <person name="Imamovic A."/>
            <person name="Larimer J."/>
            <person name="McCowan C."/>
            <person name="Murphy C."/>
            <person name="Pearson M."/>
            <person name="Priest M."/>
            <person name="Roberts A."/>
            <person name="Saif S."/>
            <person name="Shea T."/>
            <person name="Sykes S."/>
            <person name="Wortman J."/>
            <person name="Nusbaum C."/>
            <person name="Birren B."/>
        </authorList>
    </citation>
    <scope>NUCLEOTIDE SEQUENCE [LARGE SCALE GENOMIC DNA]</scope>
    <source>
        <strain evidence="2 3">BCC8398</strain>
    </source>
</reference>
<feature type="region of interest" description="Disordered" evidence="1">
    <location>
        <begin position="14"/>
        <end position="55"/>
    </location>
</feature>
<evidence type="ECO:0000256" key="1">
    <source>
        <dbReference type="SAM" id="MobiDB-lite"/>
    </source>
</evidence>
<accession>A0A1B9GV45</accession>
<sequence length="143" mass="16111">MVASLQILDDNHMRGIDTRLQPSISAPYDPKGKGKARAEPEAEITSGRPGQKDDLGLAMEINGRVQIVDGKGDQLFYRAFRSEEEDLKGIMRLVEQELSEPPHLTFLRPWGSPDPIAHALLTEWNHTGFPTTRFDRANSYHNM</sequence>
<dbReference type="STRING" id="1296120.A0A1B9GV45"/>
<reference evidence="3" key="2">
    <citation type="submission" date="2013-12" db="EMBL/GenBank/DDBJ databases">
        <title>Evolution of pathogenesis and genome organization in the Tremellales.</title>
        <authorList>
            <person name="Cuomo C."/>
            <person name="Litvintseva A."/>
            <person name="Heitman J."/>
            <person name="Chen Y."/>
            <person name="Sun S."/>
            <person name="Springer D."/>
            <person name="Dromer F."/>
            <person name="Young S."/>
            <person name="Zeng Q."/>
            <person name="Chapman S."/>
            <person name="Gujja S."/>
            <person name="Saif S."/>
            <person name="Birren B."/>
        </authorList>
    </citation>
    <scope>NUCLEOTIDE SEQUENCE [LARGE SCALE GENOMIC DNA]</scope>
    <source>
        <strain evidence="3">BCC8398</strain>
    </source>
</reference>
<organism evidence="2 3">
    <name type="scientific">Kwoniella heveanensis BCC8398</name>
    <dbReference type="NCBI Taxonomy" id="1296120"/>
    <lineage>
        <taxon>Eukaryota</taxon>
        <taxon>Fungi</taxon>
        <taxon>Dikarya</taxon>
        <taxon>Basidiomycota</taxon>
        <taxon>Agaricomycotina</taxon>
        <taxon>Tremellomycetes</taxon>
        <taxon>Tremellales</taxon>
        <taxon>Cryptococcaceae</taxon>
        <taxon>Kwoniella</taxon>
    </lineage>
</organism>
<evidence type="ECO:0000313" key="2">
    <source>
        <dbReference type="EMBL" id="OCF34872.1"/>
    </source>
</evidence>
<name>A0A1B9GV45_9TREE</name>
<dbReference type="Proteomes" id="UP000092666">
    <property type="component" value="Unassembled WGS sequence"/>
</dbReference>
<dbReference type="EMBL" id="KV700123">
    <property type="protein sequence ID" value="OCF34872.1"/>
    <property type="molecule type" value="Genomic_DNA"/>
</dbReference>